<dbReference type="Gene3D" id="1.10.443.10">
    <property type="entry name" value="Intergrase catalytic core"/>
    <property type="match status" value="1"/>
</dbReference>
<dbReference type="GO" id="GO:0006310">
    <property type="term" value="P:DNA recombination"/>
    <property type="evidence" value="ECO:0007669"/>
    <property type="project" value="UniProtKB-KW"/>
</dbReference>
<dbReference type="CDD" id="cd00796">
    <property type="entry name" value="INT_Rci_Hp1_C"/>
    <property type="match status" value="1"/>
</dbReference>
<gene>
    <name evidence="7" type="ORF">MAIT1_01834</name>
</gene>
<feature type="domain" description="Tyr recombinase" evidence="5">
    <location>
        <begin position="193"/>
        <end position="368"/>
    </location>
</feature>
<dbReference type="PROSITE" id="PS51900">
    <property type="entry name" value="CB"/>
    <property type="match status" value="1"/>
</dbReference>
<dbReference type="PANTHER" id="PTHR30349">
    <property type="entry name" value="PHAGE INTEGRASE-RELATED"/>
    <property type="match status" value="1"/>
</dbReference>
<dbReference type="Gene3D" id="1.10.150.130">
    <property type="match status" value="1"/>
</dbReference>
<evidence type="ECO:0000256" key="3">
    <source>
        <dbReference type="ARBA" id="ARBA00023172"/>
    </source>
</evidence>
<dbReference type="Pfam" id="PF00589">
    <property type="entry name" value="Phage_integrase"/>
    <property type="match status" value="1"/>
</dbReference>
<keyword evidence="8" id="KW-1185">Reference proteome</keyword>
<dbReference type="OrthoDB" id="7615137at2"/>
<keyword evidence="2 4" id="KW-0238">DNA-binding</keyword>
<keyword evidence="3" id="KW-0233">DNA recombination</keyword>
<dbReference type="EMBL" id="LVJN01000020">
    <property type="protein sequence ID" value="OSM01796.1"/>
    <property type="molecule type" value="Genomic_DNA"/>
</dbReference>
<dbReference type="SUPFAM" id="SSF56349">
    <property type="entry name" value="DNA breaking-rejoining enzymes"/>
    <property type="match status" value="1"/>
</dbReference>
<reference evidence="7 8" key="1">
    <citation type="journal article" date="2016" name="BMC Genomics">
        <title>Combined genomic and structural analyses of a cultured magnetotactic bacterium reveals its niche adaptation to a dynamic environment.</title>
        <authorList>
            <person name="Araujo A.C."/>
            <person name="Morillo V."/>
            <person name="Cypriano J."/>
            <person name="Teixeira L.C."/>
            <person name="Leao P."/>
            <person name="Lyra S."/>
            <person name="Almeida L.G."/>
            <person name="Bazylinski D.A."/>
            <person name="Vasconcellos A.T."/>
            <person name="Abreu F."/>
            <person name="Lins U."/>
        </authorList>
    </citation>
    <scope>NUCLEOTIDE SEQUENCE [LARGE SCALE GENOMIC DNA]</scope>
    <source>
        <strain evidence="7 8">IT-1</strain>
    </source>
</reference>
<dbReference type="RefSeq" id="WP_085444127.1">
    <property type="nucleotide sequence ID" value="NZ_LVJN01000020.1"/>
</dbReference>
<proteinExistence type="predicted"/>
<protein>
    <submittedName>
        <fullName evidence="7">Putative integrase family protein</fullName>
    </submittedName>
</protein>
<dbReference type="GO" id="GO:0015074">
    <property type="term" value="P:DNA integration"/>
    <property type="evidence" value="ECO:0007669"/>
    <property type="project" value="UniProtKB-KW"/>
</dbReference>
<evidence type="ECO:0000259" key="6">
    <source>
        <dbReference type="PROSITE" id="PS51900"/>
    </source>
</evidence>
<organism evidence="7 8">
    <name type="scientific">Magnetofaba australis IT-1</name>
    <dbReference type="NCBI Taxonomy" id="1434232"/>
    <lineage>
        <taxon>Bacteria</taxon>
        <taxon>Pseudomonadati</taxon>
        <taxon>Pseudomonadota</taxon>
        <taxon>Magnetococcia</taxon>
        <taxon>Magnetococcales</taxon>
        <taxon>Magnetococcaceae</taxon>
        <taxon>Magnetofaba</taxon>
    </lineage>
</organism>
<comment type="caution">
    <text evidence="7">The sequence shown here is derived from an EMBL/GenBank/DDBJ whole genome shotgun (WGS) entry which is preliminary data.</text>
</comment>
<evidence type="ECO:0000256" key="1">
    <source>
        <dbReference type="ARBA" id="ARBA00022908"/>
    </source>
</evidence>
<dbReference type="InterPro" id="IPR002104">
    <property type="entry name" value="Integrase_catalytic"/>
</dbReference>
<dbReference type="InterPro" id="IPR010998">
    <property type="entry name" value="Integrase_recombinase_N"/>
</dbReference>
<dbReference type="AlphaFoldDB" id="A0A1Y2K2I4"/>
<dbReference type="InterPro" id="IPR050090">
    <property type="entry name" value="Tyrosine_recombinase_XerCD"/>
</dbReference>
<evidence type="ECO:0000313" key="7">
    <source>
        <dbReference type="EMBL" id="OSM01796.1"/>
    </source>
</evidence>
<dbReference type="PROSITE" id="PS51898">
    <property type="entry name" value="TYR_RECOMBINASE"/>
    <property type="match status" value="1"/>
</dbReference>
<dbReference type="Proteomes" id="UP000194003">
    <property type="component" value="Unassembled WGS sequence"/>
</dbReference>
<evidence type="ECO:0000256" key="2">
    <source>
        <dbReference type="ARBA" id="ARBA00023125"/>
    </source>
</evidence>
<dbReference type="InterPro" id="IPR013762">
    <property type="entry name" value="Integrase-like_cat_sf"/>
</dbReference>
<name>A0A1Y2K2I4_9PROT</name>
<dbReference type="STRING" id="1434232.MAIT1_01834"/>
<sequence length="378" mass="43211">MAQKFVKLTRPNMRKLEPGKHLMEHGIRFERMASGDGRFTVNIMVDGERVHRVIGKESEGVTRKQAEDFIQQARTDARKGRLNLPTGRKVALGFENAAEEYLVKLEQEGGKNLKEKRRQLHQQLIPFFKSKALSKITATDIELFKQRRLEDGRAKGSINRELAVLSHLFTKAVDWNWIEHRPAAIKRFKEENRRITYLTTEQIARLLEAAKTDQNAVIYPFIVIGVETSMRRMEILSIRLEHIDLDRRVIYIPKAKAGAREQPITAHLAAFLRGYVDSANVGQEWLFPANSKTGHTLWIESSFRRVVAKAGLNPKEVNRHTLRHTAISHLVQAGVDLPTVARIPGHNTLSMVARYAHQNGEHIQSAMDRLEQRYQTGG</sequence>
<keyword evidence="1" id="KW-0229">DNA integration</keyword>
<dbReference type="PANTHER" id="PTHR30349:SF94">
    <property type="entry name" value="INTEGRASE_RECOMBINASE HI_1414-RELATED"/>
    <property type="match status" value="1"/>
</dbReference>
<evidence type="ECO:0000256" key="4">
    <source>
        <dbReference type="PROSITE-ProRule" id="PRU01248"/>
    </source>
</evidence>
<feature type="domain" description="Core-binding (CB)" evidence="6">
    <location>
        <begin position="92"/>
        <end position="173"/>
    </location>
</feature>
<dbReference type="InterPro" id="IPR011010">
    <property type="entry name" value="DNA_brk_join_enz"/>
</dbReference>
<evidence type="ECO:0000313" key="8">
    <source>
        <dbReference type="Proteomes" id="UP000194003"/>
    </source>
</evidence>
<dbReference type="InterPro" id="IPR044068">
    <property type="entry name" value="CB"/>
</dbReference>
<dbReference type="GO" id="GO:0003677">
    <property type="term" value="F:DNA binding"/>
    <property type="evidence" value="ECO:0007669"/>
    <property type="project" value="UniProtKB-UniRule"/>
</dbReference>
<accession>A0A1Y2K2I4</accession>
<evidence type="ECO:0000259" key="5">
    <source>
        <dbReference type="PROSITE" id="PS51898"/>
    </source>
</evidence>